<feature type="compositionally biased region" description="Low complexity" evidence="1">
    <location>
        <begin position="705"/>
        <end position="714"/>
    </location>
</feature>
<dbReference type="AlphaFoldDB" id="A0A9W8E9L7"/>
<sequence length="870" mass="88008">GSQAATASATSGKRGDDRGASGHNKSAAGKSQRNEKARARGGAGKGQPNGPRARESQQPRVTHAKDSWAVNDAPVTADDWSSATKPKARDTPAKEPISKPASKAPEPPKMTWAKILGSKEPKKPSPAPPAPAQPVPETAGQPSAAPSASILEASTVPPASEPSVSEEQPDSSLHEPHVEPSQEGQQAASSKDITEQPPVPQPEESSSTVEPSTEPTSAESQPRVSVESTLPEQETSLQGAQPIPVSTPVAKESVSQAIGTPPGFKRPSSQQRRLRQEAPVVMPFGSTNTADNLDVQFGSLGLAAGGGLNFGMNANETRKEDHLQPTSATSRGVPAGLLDPAIIGAQPAANQLPSSNSVNVLNGFQNISSSGAGSVSINKEYGRYGAEKPSQPAPSAPTSNTSAGPTSATPSAAVNPSGNVTSSSAYGPPGLAGSFNTREPAKASGATPHGGDLGAHPGQSQGTHQGGSGVPASIGAAGVPSTTLGNNFPPPGLQQPFQQAAAPYPGLPYYSYYYMPSGQFPNPAAGYQQSGYGQPFVNKAMYPMYSGSHPSAGGNKGAANATGGAGASLNAASYGYGGGINPSSTAAGGAGLPFSNPTNASSLNANAPGSGYDDLNVGSFGNANAGGLPQLQNILGPNAGNKGVSPAGGPMNAGPGGLAGSSNVPGGHPGQSGGLKQGSASANNPQGGAASSNVAGPNVGGSGHPQSQQPMQSMFSNANYPGMHPLSYQQQNYLPFSHQQPQQPPFIPGQQLYTAQHHFGGPQQPGYAPVPHHLPPSYSSHHGNFPQQQQQQQQQSQHQYHGQHTPGNNPANVSSTGSSGNPTNPGNQGSGSNVNSGASASQYHHPQHQHSHPANANIRSGAQSYWSAQN</sequence>
<feature type="non-terminal residue" evidence="2">
    <location>
        <position position="1"/>
    </location>
</feature>
<evidence type="ECO:0000313" key="2">
    <source>
        <dbReference type="EMBL" id="KAJ1968902.1"/>
    </source>
</evidence>
<dbReference type="OrthoDB" id="5396806at2759"/>
<feature type="compositionally biased region" description="Low complexity" evidence="1">
    <location>
        <begin position="396"/>
        <end position="413"/>
    </location>
</feature>
<feature type="compositionally biased region" description="Polar residues" evidence="1">
    <location>
        <begin position="805"/>
        <end position="823"/>
    </location>
</feature>
<dbReference type="Proteomes" id="UP001150925">
    <property type="component" value="Unassembled WGS sequence"/>
</dbReference>
<feature type="compositionally biased region" description="Polar residues" evidence="1">
    <location>
        <begin position="857"/>
        <end position="870"/>
    </location>
</feature>
<name>A0A9W8E9L7_9FUNG</name>
<gene>
    <name evidence="2" type="primary">DEF1</name>
    <name evidence="2" type="ORF">IWQ62_000961</name>
</gene>
<feature type="region of interest" description="Disordered" evidence="1">
    <location>
        <begin position="384"/>
        <end position="494"/>
    </location>
</feature>
<feature type="region of interest" description="Disordered" evidence="1">
    <location>
        <begin position="634"/>
        <end position="723"/>
    </location>
</feature>
<feature type="compositionally biased region" description="Low complexity" evidence="1">
    <location>
        <begin position="202"/>
        <end position="222"/>
    </location>
</feature>
<feature type="compositionally biased region" description="Polar residues" evidence="1">
    <location>
        <begin position="226"/>
        <end position="239"/>
    </location>
</feature>
<reference evidence="2" key="1">
    <citation type="submission" date="2022-07" db="EMBL/GenBank/DDBJ databases">
        <title>Phylogenomic reconstructions and comparative analyses of Kickxellomycotina fungi.</title>
        <authorList>
            <person name="Reynolds N.K."/>
            <person name="Stajich J.E."/>
            <person name="Barry K."/>
            <person name="Grigoriev I.V."/>
            <person name="Crous P."/>
            <person name="Smith M.E."/>
        </authorList>
    </citation>
    <scope>NUCLEOTIDE SEQUENCE</scope>
    <source>
        <strain evidence="2">RSA 1196</strain>
    </source>
</reference>
<feature type="compositionally biased region" description="Polar residues" evidence="1">
    <location>
        <begin position="414"/>
        <end position="425"/>
    </location>
</feature>
<feature type="compositionally biased region" description="Low complexity" evidence="1">
    <location>
        <begin position="1"/>
        <end position="11"/>
    </location>
</feature>
<feature type="compositionally biased region" description="Low complexity" evidence="1">
    <location>
        <begin position="769"/>
        <end position="804"/>
    </location>
</feature>
<feature type="compositionally biased region" description="Polar residues" evidence="1">
    <location>
        <begin position="182"/>
        <end position="191"/>
    </location>
</feature>
<evidence type="ECO:0000313" key="3">
    <source>
        <dbReference type="Proteomes" id="UP001150925"/>
    </source>
</evidence>
<feature type="compositionally biased region" description="Low complexity" evidence="1">
    <location>
        <begin position="824"/>
        <end position="844"/>
    </location>
</feature>
<feature type="region of interest" description="Disordered" evidence="1">
    <location>
        <begin position="756"/>
        <end position="870"/>
    </location>
</feature>
<organism evidence="2 3">
    <name type="scientific">Dispira parvispora</name>
    <dbReference type="NCBI Taxonomy" id="1520584"/>
    <lineage>
        <taxon>Eukaryota</taxon>
        <taxon>Fungi</taxon>
        <taxon>Fungi incertae sedis</taxon>
        <taxon>Zoopagomycota</taxon>
        <taxon>Kickxellomycotina</taxon>
        <taxon>Dimargaritomycetes</taxon>
        <taxon>Dimargaritales</taxon>
        <taxon>Dimargaritaceae</taxon>
        <taxon>Dispira</taxon>
    </lineage>
</organism>
<protein>
    <submittedName>
        <fullName evidence="2">RNAPII degradation factor</fullName>
    </submittedName>
</protein>
<comment type="caution">
    <text evidence="2">The sequence shown here is derived from an EMBL/GenBank/DDBJ whole genome shotgun (WGS) entry which is preliminary data.</text>
</comment>
<proteinExistence type="predicted"/>
<evidence type="ECO:0000256" key="1">
    <source>
        <dbReference type="SAM" id="MobiDB-lite"/>
    </source>
</evidence>
<dbReference type="EMBL" id="JANBPY010000121">
    <property type="protein sequence ID" value="KAJ1968902.1"/>
    <property type="molecule type" value="Genomic_DNA"/>
</dbReference>
<feature type="region of interest" description="Disordered" evidence="1">
    <location>
        <begin position="1"/>
        <end position="274"/>
    </location>
</feature>
<feature type="compositionally biased region" description="Gly residues" evidence="1">
    <location>
        <begin position="667"/>
        <end position="676"/>
    </location>
</feature>
<keyword evidence="3" id="KW-1185">Reference proteome</keyword>
<feature type="compositionally biased region" description="Basic and acidic residues" evidence="1">
    <location>
        <begin position="87"/>
        <end position="97"/>
    </location>
</feature>
<accession>A0A9W8E9L7</accession>
<feature type="compositionally biased region" description="Polar residues" evidence="1">
    <location>
        <begin position="678"/>
        <end position="695"/>
    </location>
</feature>
<feature type="compositionally biased region" description="Pro residues" evidence="1">
    <location>
        <begin position="124"/>
        <end position="134"/>
    </location>
</feature>